<dbReference type="AlphaFoldDB" id="A0A8X7WCR1"/>
<dbReference type="OrthoDB" id="1926316at2759"/>
<feature type="region of interest" description="Disordered" evidence="1">
    <location>
        <begin position="321"/>
        <end position="355"/>
    </location>
</feature>
<dbReference type="PANTHER" id="PTHR35138">
    <property type="entry name" value="OS01G0225300 PROTEIN"/>
    <property type="match status" value="1"/>
</dbReference>
<evidence type="ECO:0000313" key="2">
    <source>
        <dbReference type="EMBL" id="KAG2326942.1"/>
    </source>
</evidence>
<feature type="compositionally biased region" description="Basic and acidic residues" evidence="1">
    <location>
        <begin position="392"/>
        <end position="406"/>
    </location>
</feature>
<accession>A0A8X7WCR1</accession>
<name>A0A8X7WCR1_BRACI</name>
<evidence type="ECO:0000313" key="3">
    <source>
        <dbReference type="Proteomes" id="UP000886595"/>
    </source>
</evidence>
<evidence type="ECO:0000256" key="1">
    <source>
        <dbReference type="SAM" id="MobiDB-lite"/>
    </source>
</evidence>
<keyword evidence="3" id="KW-1185">Reference proteome</keyword>
<feature type="region of interest" description="Disordered" evidence="1">
    <location>
        <begin position="424"/>
        <end position="446"/>
    </location>
</feature>
<evidence type="ECO:0008006" key="4">
    <source>
        <dbReference type="Google" id="ProtNLM"/>
    </source>
</evidence>
<organism evidence="2 3">
    <name type="scientific">Brassica carinata</name>
    <name type="common">Ethiopian mustard</name>
    <name type="synonym">Abyssinian cabbage</name>
    <dbReference type="NCBI Taxonomy" id="52824"/>
    <lineage>
        <taxon>Eukaryota</taxon>
        <taxon>Viridiplantae</taxon>
        <taxon>Streptophyta</taxon>
        <taxon>Embryophyta</taxon>
        <taxon>Tracheophyta</taxon>
        <taxon>Spermatophyta</taxon>
        <taxon>Magnoliopsida</taxon>
        <taxon>eudicotyledons</taxon>
        <taxon>Gunneridae</taxon>
        <taxon>Pentapetalae</taxon>
        <taxon>rosids</taxon>
        <taxon>malvids</taxon>
        <taxon>Brassicales</taxon>
        <taxon>Brassicaceae</taxon>
        <taxon>Brassiceae</taxon>
        <taxon>Brassica</taxon>
    </lineage>
</organism>
<comment type="caution">
    <text evidence="2">The sequence shown here is derived from an EMBL/GenBank/DDBJ whole genome shotgun (WGS) entry which is preliminary data.</text>
</comment>
<gene>
    <name evidence="2" type="ORF">Bca52824_009670</name>
</gene>
<sequence length="446" mass="49099">MDSPDKNHRRYNAAEFLHGAATSISSIIPLFLPKRRRLNASSTPTSTSSSGLNSTVRISSLSSDGKRGGPAFVGQVFSMCDLTGTGLMAVSTHFDIPFISKRTPEWLKKVFSTITKSERNGPVFRFFMDLGDAGAVTVPFEKPHLFQFVPNERQVKAANKLLKSMPPNGKKQKVDGVPVFGAQNLDIAVATSDGIKWYTLISLIKRRDVVDDSLTSEIMEEMGDSMLEPPEVQEAMEEIGTSGIPMSVVAKAAEIQLLYRRQSMHPISCLLFIRSALSIQRASGSTTKCLGDSDTSASLLKVEDDGPSEEEKRQQSLWFPFGGWLNHSGETQKDSSGQRDMESKEREMQRSPFLPKITMVGISTGEAAQMSKANLKKTMEDLTQDLEQSDEGSDHGSNRYDPLKIEERDPLFVANVGDYYSGLARAGSARLSRRGDDRTETPPRSS</sequence>
<proteinExistence type="predicted"/>
<dbReference type="EMBL" id="JAAMPC010000002">
    <property type="protein sequence ID" value="KAG2326942.1"/>
    <property type="molecule type" value="Genomic_DNA"/>
</dbReference>
<feature type="region of interest" description="Disordered" evidence="1">
    <location>
        <begin position="384"/>
        <end position="406"/>
    </location>
</feature>
<feature type="compositionally biased region" description="Basic and acidic residues" evidence="1">
    <location>
        <begin position="330"/>
        <end position="349"/>
    </location>
</feature>
<feature type="compositionally biased region" description="Basic and acidic residues" evidence="1">
    <location>
        <begin position="433"/>
        <end position="446"/>
    </location>
</feature>
<dbReference type="Proteomes" id="UP000886595">
    <property type="component" value="Unassembled WGS sequence"/>
</dbReference>
<protein>
    <recommendedName>
        <fullName evidence="4">Tic22-like family protein</fullName>
    </recommendedName>
</protein>
<reference evidence="2 3" key="1">
    <citation type="submission" date="2020-02" db="EMBL/GenBank/DDBJ databases">
        <authorList>
            <person name="Ma Q."/>
            <person name="Huang Y."/>
            <person name="Song X."/>
            <person name="Pei D."/>
        </authorList>
    </citation>
    <scope>NUCLEOTIDE SEQUENCE [LARGE SCALE GENOMIC DNA]</scope>
    <source>
        <strain evidence="2">Sxm20200214</strain>
        <tissue evidence="2">Leaf</tissue>
    </source>
</reference>
<dbReference type="PANTHER" id="PTHR35138:SF1">
    <property type="entry name" value="MYB-LIKE DOMAIN-CONTAINING PROTEIN"/>
    <property type="match status" value="1"/>
</dbReference>